<dbReference type="EMBL" id="BKCJ011761716">
    <property type="protein sequence ID" value="GFD50798.1"/>
    <property type="molecule type" value="Genomic_DNA"/>
</dbReference>
<comment type="caution">
    <text evidence="2">The sequence shown here is derived from an EMBL/GenBank/DDBJ whole genome shotgun (WGS) entry which is preliminary data.</text>
</comment>
<gene>
    <name evidence="2" type="ORF">Tci_922767</name>
</gene>
<evidence type="ECO:0000256" key="1">
    <source>
        <dbReference type="SAM" id="Phobius"/>
    </source>
</evidence>
<keyword evidence="1" id="KW-1133">Transmembrane helix</keyword>
<sequence length="116" mass="12672">RLVKALAENTLRLGSRRYKLQRLKLAHLRQNLNYASQYARPEARPLVVLAVLLLKLGFALLVHVVAAANAAVYLAQLVPVGAPRGPAGQRNQVAHRKAVGANSQPGAQHYLLHFQA</sequence>
<protein>
    <submittedName>
        <fullName evidence="2">Uncharacterized protein</fullName>
    </submittedName>
</protein>
<name>A0A699WZ05_TANCI</name>
<feature type="non-terminal residue" evidence="2">
    <location>
        <position position="1"/>
    </location>
</feature>
<organism evidence="2">
    <name type="scientific">Tanacetum cinerariifolium</name>
    <name type="common">Dalmatian daisy</name>
    <name type="synonym">Chrysanthemum cinerariifolium</name>
    <dbReference type="NCBI Taxonomy" id="118510"/>
    <lineage>
        <taxon>Eukaryota</taxon>
        <taxon>Viridiplantae</taxon>
        <taxon>Streptophyta</taxon>
        <taxon>Embryophyta</taxon>
        <taxon>Tracheophyta</taxon>
        <taxon>Spermatophyta</taxon>
        <taxon>Magnoliopsida</taxon>
        <taxon>eudicotyledons</taxon>
        <taxon>Gunneridae</taxon>
        <taxon>Pentapetalae</taxon>
        <taxon>asterids</taxon>
        <taxon>campanulids</taxon>
        <taxon>Asterales</taxon>
        <taxon>Asteraceae</taxon>
        <taxon>Asteroideae</taxon>
        <taxon>Anthemideae</taxon>
        <taxon>Anthemidinae</taxon>
        <taxon>Tanacetum</taxon>
    </lineage>
</organism>
<dbReference type="AlphaFoldDB" id="A0A699WZ05"/>
<feature type="transmembrane region" description="Helical" evidence="1">
    <location>
        <begin position="46"/>
        <end position="75"/>
    </location>
</feature>
<accession>A0A699WZ05</accession>
<proteinExistence type="predicted"/>
<keyword evidence="1" id="KW-0472">Membrane</keyword>
<keyword evidence="1" id="KW-0812">Transmembrane</keyword>
<evidence type="ECO:0000313" key="2">
    <source>
        <dbReference type="EMBL" id="GFD50798.1"/>
    </source>
</evidence>
<feature type="non-terminal residue" evidence="2">
    <location>
        <position position="116"/>
    </location>
</feature>
<reference evidence="2" key="1">
    <citation type="journal article" date="2019" name="Sci. Rep.">
        <title>Draft genome of Tanacetum cinerariifolium, the natural source of mosquito coil.</title>
        <authorList>
            <person name="Yamashiro T."/>
            <person name="Shiraishi A."/>
            <person name="Satake H."/>
            <person name="Nakayama K."/>
        </authorList>
    </citation>
    <scope>NUCLEOTIDE SEQUENCE</scope>
</reference>